<evidence type="ECO:0000256" key="1">
    <source>
        <dbReference type="SAM" id="MobiDB-lite"/>
    </source>
</evidence>
<dbReference type="AlphaFoldDB" id="A0A2T7D7M3"/>
<evidence type="ECO:0000313" key="3">
    <source>
        <dbReference type="Proteomes" id="UP000244336"/>
    </source>
</evidence>
<organism evidence="2 3">
    <name type="scientific">Panicum hallii var. hallii</name>
    <dbReference type="NCBI Taxonomy" id="1504633"/>
    <lineage>
        <taxon>Eukaryota</taxon>
        <taxon>Viridiplantae</taxon>
        <taxon>Streptophyta</taxon>
        <taxon>Embryophyta</taxon>
        <taxon>Tracheophyta</taxon>
        <taxon>Spermatophyta</taxon>
        <taxon>Magnoliopsida</taxon>
        <taxon>Liliopsida</taxon>
        <taxon>Poales</taxon>
        <taxon>Poaceae</taxon>
        <taxon>PACMAD clade</taxon>
        <taxon>Panicoideae</taxon>
        <taxon>Panicodae</taxon>
        <taxon>Paniceae</taxon>
        <taxon>Panicinae</taxon>
        <taxon>Panicum</taxon>
        <taxon>Panicum sect. Panicum</taxon>
    </lineage>
</organism>
<keyword evidence="3" id="KW-1185">Reference proteome</keyword>
<reference evidence="2 3" key="1">
    <citation type="submission" date="2018-04" db="EMBL/GenBank/DDBJ databases">
        <title>WGS assembly of Panicum hallii var. hallii HAL2.</title>
        <authorList>
            <person name="Lovell J."/>
            <person name="Jenkins J."/>
            <person name="Lowry D."/>
            <person name="Mamidi S."/>
            <person name="Sreedasyam A."/>
            <person name="Weng X."/>
            <person name="Barry K."/>
            <person name="Bonette J."/>
            <person name="Campitelli B."/>
            <person name="Daum C."/>
            <person name="Gordon S."/>
            <person name="Gould B."/>
            <person name="Lipzen A."/>
            <person name="MacQueen A."/>
            <person name="Palacio-Mejia J."/>
            <person name="Plott C."/>
            <person name="Shakirov E."/>
            <person name="Shu S."/>
            <person name="Yoshinaga Y."/>
            <person name="Zane M."/>
            <person name="Rokhsar D."/>
            <person name="Grimwood J."/>
            <person name="Schmutz J."/>
            <person name="Juenger T."/>
        </authorList>
    </citation>
    <scope>NUCLEOTIDE SEQUENCE [LARGE SCALE GENOMIC DNA]</scope>
    <source>
        <strain evidence="3">cv. HAL2</strain>
    </source>
</reference>
<gene>
    <name evidence="2" type="ORF">GQ55_6G197800</name>
</gene>
<name>A0A2T7D7M3_9POAL</name>
<protein>
    <submittedName>
        <fullName evidence="2">Uncharacterized protein</fullName>
    </submittedName>
</protein>
<dbReference type="Proteomes" id="UP000244336">
    <property type="component" value="Chromosome 6"/>
</dbReference>
<feature type="region of interest" description="Disordered" evidence="1">
    <location>
        <begin position="13"/>
        <end position="36"/>
    </location>
</feature>
<dbReference type="EMBL" id="CM009754">
    <property type="protein sequence ID" value="PUZ51566.1"/>
    <property type="molecule type" value="Genomic_DNA"/>
</dbReference>
<proteinExistence type="predicted"/>
<evidence type="ECO:0000313" key="2">
    <source>
        <dbReference type="EMBL" id="PUZ51566.1"/>
    </source>
</evidence>
<dbReference type="Gramene" id="PUZ51566">
    <property type="protein sequence ID" value="PUZ51566"/>
    <property type="gene ID" value="GQ55_6G197800"/>
</dbReference>
<sequence length="103" mass="11480">MEKPPSLQLQIPRLLPATSKSKPPPDVGLSGASARRCPRGGGIRPEIKYQLHTGYELLFIWDWKLIYVPQLLVPKADNSMIPLPFEIIKTGPCQLIPVQPVDL</sequence>
<accession>A0A2T7D7M3</accession>